<dbReference type="VEuPathDB" id="FungiDB:FOC1_g10009832"/>
<dbReference type="AlphaFoldDB" id="A0A420MAI9"/>
<feature type="repeat" description="ANK" evidence="2">
    <location>
        <begin position="873"/>
        <end position="905"/>
    </location>
</feature>
<feature type="repeat" description="ANK" evidence="2">
    <location>
        <begin position="681"/>
        <end position="713"/>
    </location>
</feature>
<dbReference type="Proteomes" id="UP000285084">
    <property type="component" value="Unassembled WGS sequence"/>
</dbReference>
<feature type="repeat" description="ANK" evidence="2">
    <location>
        <begin position="906"/>
        <end position="938"/>
    </location>
</feature>
<dbReference type="VEuPathDB" id="FungiDB:HZS61_004858"/>
<dbReference type="PANTHER" id="PTHR46082">
    <property type="entry name" value="ATP/GTP-BINDING PROTEIN-RELATED"/>
    <property type="match status" value="1"/>
</dbReference>
<keyword evidence="1" id="KW-0677">Repeat</keyword>
<dbReference type="VEuPathDB" id="FungiDB:FOMG_17809"/>
<dbReference type="Gene3D" id="1.25.40.20">
    <property type="entry name" value="Ankyrin repeat-containing domain"/>
    <property type="match status" value="2"/>
</dbReference>
<feature type="repeat" description="ANK" evidence="2">
    <location>
        <begin position="780"/>
        <end position="812"/>
    </location>
</feature>
<feature type="repeat" description="ANK" evidence="2">
    <location>
        <begin position="843"/>
        <end position="872"/>
    </location>
</feature>
<evidence type="ECO:0000313" key="5">
    <source>
        <dbReference type="Proteomes" id="UP000285084"/>
    </source>
</evidence>
<dbReference type="InterPro" id="IPR027417">
    <property type="entry name" value="P-loop_NTPase"/>
</dbReference>
<evidence type="ECO:0000313" key="4">
    <source>
        <dbReference type="EMBL" id="RKK64617.1"/>
    </source>
</evidence>
<organism evidence="4 5">
    <name type="scientific">Fusarium oxysporum</name>
    <name type="common">Fusarium vascular wilt</name>
    <dbReference type="NCBI Taxonomy" id="5507"/>
    <lineage>
        <taxon>Eukaryota</taxon>
        <taxon>Fungi</taxon>
        <taxon>Dikarya</taxon>
        <taxon>Ascomycota</taxon>
        <taxon>Pezizomycotina</taxon>
        <taxon>Sordariomycetes</taxon>
        <taxon>Hypocreomycetidae</taxon>
        <taxon>Hypocreales</taxon>
        <taxon>Nectriaceae</taxon>
        <taxon>Fusarium</taxon>
        <taxon>Fusarium oxysporum species complex</taxon>
    </lineage>
</organism>
<gene>
    <name evidence="4" type="ORF">BFJ69_g16681</name>
</gene>
<evidence type="ECO:0000256" key="2">
    <source>
        <dbReference type="PROSITE-ProRule" id="PRU00023"/>
    </source>
</evidence>
<dbReference type="PANTHER" id="PTHR46082:SF11">
    <property type="entry name" value="AAA+ ATPASE DOMAIN-CONTAINING PROTEIN-RELATED"/>
    <property type="match status" value="1"/>
</dbReference>
<reference evidence="4 5" key="1">
    <citation type="journal article" date="2018" name="Sci. Rep.">
        <title>Characterisation of pathogen-specific regions and novel effector candidates in Fusarium oxysporum f. sp. cepae.</title>
        <authorList>
            <person name="Armitage A.D."/>
            <person name="Taylor A."/>
            <person name="Sobczyk M.K."/>
            <person name="Baxter L."/>
            <person name="Greenfield B.P."/>
            <person name="Bates H.J."/>
            <person name="Wilson F."/>
            <person name="Jackson A.C."/>
            <person name="Ott S."/>
            <person name="Harrison R.J."/>
            <person name="Clarkson J.P."/>
        </authorList>
    </citation>
    <scope>NUCLEOTIDE SEQUENCE [LARGE SCALE GENOMIC DNA]</scope>
    <source>
        <strain evidence="4 5">Fo_A13</strain>
    </source>
</reference>
<dbReference type="SMART" id="SM00248">
    <property type="entry name" value="ANK"/>
    <property type="match status" value="9"/>
</dbReference>
<keyword evidence="2" id="KW-0040">ANK repeat</keyword>
<dbReference type="InterPro" id="IPR002110">
    <property type="entry name" value="Ankyrin_rpt"/>
</dbReference>
<dbReference type="VEuPathDB" id="FungiDB:FOMG_16009"/>
<proteinExistence type="predicted"/>
<dbReference type="VEuPathDB" id="FungiDB:FOIG_03737"/>
<dbReference type="Gene3D" id="3.40.50.1580">
    <property type="entry name" value="Nucleoside phosphorylase domain"/>
    <property type="match status" value="1"/>
</dbReference>
<evidence type="ECO:0000256" key="1">
    <source>
        <dbReference type="ARBA" id="ARBA00022737"/>
    </source>
</evidence>
<dbReference type="VEuPathDB" id="FungiDB:FOC4_g10002849"/>
<feature type="repeat" description="ANK" evidence="2">
    <location>
        <begin position="714"/>
        <end position="746"/>
    </location>
</feature>
<dbReference type="SUPFAM" id="SSF52540">
    <property type="entry name" value="P-loop containing nucleoside triphosphate hydrolases"/>
    <property type="match status" value="1"/>
</dbReference>
<feature type="repeat" description="ANK" evidence="2">
    <location>
        <begin position="807"/>
        <end position="839"/>
    </location>
</feature>
<protein>
    <recommendedName>
        <fullName evidence="3">Nephrocystin 3-like N-terminal domain-containing protein</fullName>
    </recommendedName>
</protein>
<dbReference type="InterPro" id="IPR053137">
    <property type="entry name" value="NLR-like"/>
</dbReference>
<dbReference type="PROSITE" id="PS50088">
    <property type="entry name" value="ANK_REPEAT"/>
    <property type="match status" value="8"/>
</dbReference>
<name>A0A420MAI9_FUSOX</name>
<comment type="caution">
    <text evidence="4">The sequence shown here is derived from an EMBL/GenBank/DDBJ whole genome shotgun (WGS) entry which is preliminary data.</text>
</comment>
<dbReference type="PROSITE" id="PS50297">
    <property type="entry name" value="ANK_REP_REGION"/>
    <property type="match status" value="8"/>
</dbReference>
<dbReference type="SUPFAM" id="SSF53167">
    <property type="entry name" value="Purine and uridine phosphorylases"/>
    <property type="match status" value="1"/>
</dbReference>
<dbReference type="VEuPathDB" id="FungiDB:FOZG_08141"/>
<dbReference type="VEuPathDB" id="FungiDB:HZS61_007020"/>
<dbReference type="VEuPathDB" id="FungiDB:FOXG_14292"/>
<dbReference type="Pfam" id="PF12796">
    <property type="entry name" value="Ank_2"/>
    <property type="match status" value="3"/>
</dbReference>
<dbReference type="Gene3D" id="3.40.50.300">
    <property type="entry name" value="P-loop containing nucleotide triphosphate hydrolases"/>
    <property type="match status" value="1"/>
</dbReference>
<dbReference type="InterPro" id="IPR035994">
    <property type="entry name" value="Nucleoside_phosphorylase_sf"/>
</dbReference>
<dbReference type="GO" id="GO:0009116">
    <property type="term" value="P:nucleoside metabolic process"/>
    <property type="evidence" value="ECO:0007669"/>
    <property type="project" value="InterPro"/>
</dbReference>
<feature type="repeat" description="ANK" evidence="2">
    <location>
        <begin position="750"/>
        <end position="779"/>
    </location>
</feature>
<dbReference type="GO" id="GO:0003824">
    <property type="term" value="F:catalytic activity"/>
    <property type="evidence" value="ECO:0007669"/>
    <property type="project" value="InterPro"/>
</dbReference>
<dbReference type="InterPro" id="IPR036770">
    <property type="entry name" value="Ankyrin_rpt-contain_sf"/>
</dbReference>
<dbReference type="Pfam" id="PF24883">
    <property type="entry name" value="NPHP3_N"/>
    <property type="match status" value="1"/>
</dbReference>
<dbReference type="Pfam" id="PF00023">
    <property type="entry name" value="Ank"/>
    <property type="match status" value="1"/>
</dbReference>
<feature type="domain" description="Nephrocystin 3-like N-terminal" evidence="3">
    <location>
        <begin position="359"/>
        <end position="515"/>
    </location>
</feature>
<accession>A0A420MAI9</accession>
<sequence>MSNPQKYTVGWICAIATEYLAAQLFLDEEHEGPEFVSANDSNNYTLGKIGKHNVVVAVLPHGEYGILSATGVAKDMLNSFPNVRFGLMVGTGGGAPTSEHDIRLGDVVAVQGQEFQETGFLNQPPTILRAAVHGLLMLYKRKGHQLDKHIDDILIENPRLKKEFQRPESSTDRLYYSSKVHPPDDQSSCAKACGDDPSTLVVRPGRPEHEDNPAIHYGLIASSNRLMKDALIRDALAAKKGILCFEMEAAGLMNHFPCLVIRGICDYSDSHKNKEWQGFAAMMAAAYAKDLLHQILPSKIEAEKPISEVLSSIESTGNETKYAVMSIASNHHFAKIERWLSPPDSSTNANLARKHRYPGTGTWLLNSSVFQEWKLGSRQHLWLYGLAGCGKTILSTTVLDHLMQIDNHTTLAFFFDFNDARKQKLENLLRSLAVQLYHSGNETRRRLDNLFTSHDDGRRQPDTNALSACVDAMIQTAGKVFIIIDALDECTAREELLQWLKHLASRKAQLIVTGRPEVEFKSAIPRSFGKRNCVQMDKNVVNGDIRSYVEATLEQKPDFVDKKLSPSILEEIRDKIGDGADGIHSTIRRDFPMARYAAESWMDYAVSAETSQDIIRTTVDFLRDETTFQRWCRLYQADRAWHDSPGSPRASRLYYACLGGLSWAVRDLTKEGAEVNAQGGEYGNALQAASLSGKLEVMRLLLDKGANVNTQGGNCGNALQAASLYGNREVVQLLLDKGADINAQGGFYGNALQTASLGGNLDVVRLLLDKGVDVNAEGGKCGNALQAASLKGHREVMQLLLDKGADINAQTLQAASYNGNREVVQLLLDKGADVNAQGGFYGNALQAASSKGDLEAVQLLLDKGANVNAQGGEYDNALQAASLKGHREIVQLLLDKRADVNTQGGYYGNALQAASLKGHREVVQLLLDKGANVNAQTLRAASRGGNPEIVQLLNLNGAKMMSRKRSSSTNLRERTKLLRL</sequence>
<dbReference type="EMBL" id="MRCX01000512">
    <property type="protein sequence ID" value="RKK64617.1"/>
    <property type="molecule type" value="Genomic_DNA"/>
</dbReference>
<evidence type="ECO:0000259" key="3">
    <source>
        <dbReference type="Pfam" id="PF24883"/>
    </source>
</evidence>
<dbReference type="SUPFAM" id="SSF48403">
    <property type="entry name" value="Ankyrin repeat"/>
    <property type="match status" value="1"/>
</dbReference>
<dbReference type="InterPro" id="IPR056884">
    <property type="entry name" value="NPHP3-like_N"/>
</dbReference>